<feature type="signal peptide" evidence="1">
    <location>
        <begin position="1"/>
        <end position="17"/>
    </location>
</feature>
<keyword evidence="1" id="KW-0732">Signal</keyword>
<comment type="caution">
    <text evidence="2">The sequence shown here is derived from an EMBL/GenBank/DDBJ whole genome shotgun (WGS) entry which is preliminary data.</text>
</comment>
<accession>A0A818PHH2</accession>
<name>A0A818PHH2_9BILA</name>
<dbReference type="SUPFAM" id="SSF82171">
    <property type="entry name" value="DPP6 N-terminal domain-like"/>
    <property type="match status" value="1"/>
</dbReference>
<proteinExistence type="predicted"/>
<dbReference type="EMBL" id="CAJNYV010003914">
    <property type="protein sequence ID" value="CAF3620882.1"/>
    <property type="molecule type" value="Genomic_DNA"/>
</dbReference>
<feature type="chain" id="PRO_5032969312" evidence="1">
    <location>
        <begin position="18"/>
        <end position="827"/>
    </location>
</feature>
<evidence type="ECO:0000313" key="2">
    <source>
        <dbReference type="EMBL" id="CAF3620882.1"/>
    </source>
</evidence>
<evidence type="ECO:0000256" key="1">
    <source>
        <dbReference type="SAM" id="SignalP"/>
    </source>
</evidence>
<gene>
    <name evidence="2" type="ORF">KIK155_LOCUS21911</name>
</gene>
<reference evidence="2" key="1">
    <citation type="submission" date="2021-02" db="EMBL/GenBank/DDBJ databases">
        <authorList>
            <person name="Nowell W R."/>
        </authorList>
    </citation>
    <scope>NUCLEOTIDE SEQUENCE</scope>
</reference>
<sequence>MFSLVVWLVGTVSVIVAQNSTSCIQSWQSRGPNNVDPVSAIQPIGVGAISATFMPINSTTLFLGSVNGGVWKTTNFLATPAPHYVPTTDTNSCQSVGTLAGSLSDPNLIAYGCNGVSNFADVSGPYDGVYLSTNGGATWTRTNLPYGGGNAGQFINKIVITGNSSSSVITVSTRGQKVSQVYVYYYGTGAIYTSTNLGVTWTSYSTASSANVRPLDVVQDPFTHTTLYYVDDTKRIFKNTASGIGNWIVLTNTTFMTTECAGLTSDGAAVDTVLNAKLAIHATATNNIIYVGYYGYSSTTGAICYAFYFSTNQGATWTTMLAPNGRTMYNVSGSGTANAAGYADLGNQGVPNFAMLADPIDPRYLYVGGTVIEIFRGDRTYTGSNLNETNGGLWSFLRDNYVNGFITPKYTLTGTSPHADIRYFDWNYLLNQLICTCDGGIWIHTNPHGTGDWIHKNGDLSITEFMSVAYDSATDKIASGAQDNSIWISNSTASQIAAGTSAQGMFYALPVGDGEGVAIDSSQSPAILYGTGQQLGFFFKAQLSQQAPASSTIFSYAYQSTNFDFFTVLALNAVNPRYLLICTDQRLIQLGQSDYCNRYDMNTGSASVMPTSTTVVTGYALNYYKYGGYRNGTADQNMIFGINFVNGIIYAYDTATGVNVHSFLNMSQGNFVNLIAMNPNNYYQAYVVDAKSKVWQTLNFGATWTDVTGTLFSDSGAHEMPYAWGSIVIPTPTYNVLAIGSALGVYVAFDIQMGSSTRWYKLGLSIPNVLVTSFAYDSTRDLLVAATMGRGWWTLSRVSEQFTYWLNGMYKLIFNSPIREKNFEFKK</sequence>
<evidence type="ECO:0000313" key="3">
    <source>
        <dbReference type="Proteomes" id="UP000663865"/>
    </source>
</evidence>
<dbReference type="Gene3D" id="2.130.10.10">
    <property type="entry name" value="YVTN repeat-like/Quinoprotein amine dehydrogenase"/>
    <property type="match status" value="2"/>
</dbReference>
<dbReference type="InterPro" id="IPR015943">
    <property type="entry name" value="WD40/YVTN_repeat-like_dom_sf"/>
</dbReference>
<dbReference type="AlphaFoldDB" id="A0A818PHH2"/>
<protein>
    <submittedName>
        <fullName evidence="2">Uncharacterized protein</fullName>
    </submittedName>
</protein>
<organism evidence="2 3">
    <name type="scientific">Rotaria socialis</name>
    <dbReference type="NCBI Taxonomy" id="392032"/>
    <lineage>
        <taxon>Eukaryota</taxon>
        <taxon>Metazoa</taxon>
        <taxon>Spiralia</taxon>
        <taxon>Gnathifera</taxon>
        <taxon>Rotifera</taxon>
        <taxon>Eurotatoria</taxon>
        <taxon>Bdelloidea</taxon>
        <taxon>Philodinida</taxon>
        <taxon>Philodinidae</taxon>
        <taxon>Rotaria</taxon>
    </lineage>
</organism>
<dbReference type="SUPFAM" id="SSF110296">
    <property type="entry name" value="Oligoxyloglucan reducing end-specific cellobiohydrolase"/>
    <property type="match status" value="1"/>
</dbReference>
<dbReference type="Proteomes" id="UP000663865">
    <property type="component" value="Unassembled WGS sequence"/>
</dbReference>